<evidence type="ECO:0000313" key="3">
    <source>
        <dbReference type="Proteomes" id="UP000655868"/>
    </source>
</evidence>
<reference evidence="2" key="1">
    <citation type="submission" date="2020-12" db="EMBL/GenBank/DDBJ databases">
        <title>Antrihabitans popcorni sp. nov. and Antrihabitans auranticaus sp. nov., isolated from a larva cave.</title>
        <authorList>
            <person name="Lee S.D."/>
            <person name="Kim I.S."/>
        </authorList>
    </citation>
    <scope>NUCLEOTIDE SEQUENCE</scope>
    <source>
        <strain evidence="2">YC3-6</strain>
    </source>
</reference>
<sequence>MASACDIVDEKIVCWEAAGSPVPEWLQIASAIAVPLGATFTTLGVLAALYVVIRDNRRFSTEEERRRADQARLVRLRANYSDPRAVTLLLTNLSSKPIFDVVFVEPTHPDASVTTRMSYPQHHPDIVDSIGAGGKYTVNYFLIRDGNNLGLGDTVEGKLATSVMFLDAQGVPWSLSPGEQPTILDT</sequence>
<dbReference type="RefSeq" id="WP_199708690.1">
    <property type="nucleotide sequence ID" value="NZ_JAEMNV010000024.1"/>
</dbReference>
<accession>A0A934U7H2</accession>
<proteinExistence type="predicted"/>
<keyword evidence="1" id="KW-0472">Membrane</keyword>
<evidence type="ECO:0000313" key="2">
    <source>
        <dbReference type="EMBL" id="MBJ8343008.1"/>
    </source>
</evidence>
<comment type="caution">
    <text evidence="2">The sequence shown here is derived from an EMBL/GenBank/DDBJ whole genome shotgun (WGS) entry which is preliminary data.</text>
</comment>
<name>A0A934U7H2_9NOCA</name>
<keyword evidence="1" id="KW-0812">Transmembrane</keyword>
<protein>
    <submittedName>
        <fullName evidence="2">Uncharacterized protein</fullName>
    </submittedName>
</protein>
<dbReference type="EMBL" id="JAEMNV010000024">
    <property type="protein sequence ID" value="MBJ8343008.1"/>
    <property type="molecule type" value="Genomic_DNA"/>
</dbReference>
<evidence type="ECO:0000256" key="1">
    <source>
        <dbReference type="SAM" id="Phobius"/>
    </source>
</evidence>
<dbReference type="AlphaFoldDB" id="A0A934U7H2"/>
<keyword evidence="3" id="KW-1185">Reference proteome</keyword>
<gene>
    <name evidence="2" type="ORF">JGU71_29415</name>
</gene>
<feature type="transmembrane region" description="Helical" evidence="1">
    <location>
        <begin position="28"/>
        <end position="53"/>
    </location>
</feature>
<keyword evidence="1" id="KW-1133">Transmembrane helix</keyword>
<organism evidence="2 3">
    <name type="scientific">Antrihabitans stalagmiti</name>
    <dbReference type="NCBI Taxonomy" id="2799499"/>
    <lineage>
        <taxon>Bacteria</taxon>
        <taxon>Bacillati</taxon>
        <taxon>Actinomycetota</taxon>
        <taxon>Actinomycetes</taxon>
        <taxon>Mycobacteriales</taxon>
        <taxon>Nocardiaceae</taxon>
        <taxon>Antrihabitans</taxon>
    </lineage>
</organism>
<dbReference type="Proteomes" id="UP000655868">
    <property type="component" value="Unassembled WGS sequence"/>
</dbReference>